<gene>
    <name evidence="2" type="ORF">Amme_062_002</name>
</gene>
<dbReference type="RefSeq" id="WP_042059372.1">
    <property type="nucleotide sequence ID" value="NZ_BAND01000062.1"/>
</dbReference>
<reference evidence="2 3" key="2">
    <citation type="journal article" date="2014" name="FEMS Microbiol. Lett.">
        <title>Draft genomic DNA sequence of the facultatively methylotrophic bacterium Acidomonas methanolica type strain MB58.</title>
        <authorList>
            <person name="Higashiura N."/>
            <person name="Hadano H."/>
            <person name="Hirakawa H."/>
            <person name="Matsutani M."/>
            <person name="Takabe S."/>
            <person name="Matsushita K."/>
            <person name="Azuma Y."/>
        </authorList>
    </citation>
    <scope>NUCLEOTIDE SEQUENCE [LARGE SCALE GENOMIC DNA]</scope>
    <source>
        <strain evidence="2 3">MB58</strain>
    </source>
</reference>
<reference evidence="3" key="1">
    <citation type="journal article" date="2014" name="FEMS Microbiol. Lett.">
        <title>Draft Genomic DNA Sequence of the Facultatively Methylotrophic Bacterium Acidomonas methanolica type strain MB58.</title>
        <authorList>
            <person name="Higashiura N."/>
            <person name="Hadano H."/>
            <person name="Hirakawa H."/>
            <person name="Matsutani M."/>
            <person name="Takabe S."/>
            <person name="Matsushita K."/>
            <person name="Azuma Y."/>
        </authorList>
    </citation>
    <scope>NUCLEOTIDE SEQUENCE [LARGE SCALE GENOMIC DNA]</scope>
    <source>
        <strain evidence="3">MB58</strain>
    </source>
</reference>
<keyword evidence="3" id="KW-1185">Reference proteome</keyword>
<feature type="domain" description="ABC-three component systems C-terminal" evidence="1">
    <location>
        <begin position="265"/>
        <end position="386"/>
    </location>
</feature>
<dbReference type="OrthoDB" id="2786695at2"/>
<evidence type="ECO:0000313" key="2">
    <source>
        <dbReference type="EMBL" id="GAJ29460.1"/>
    </source>
</evidence>
<protein>
    <recommendedName>
        <fullName evidence="1">ABC-three component systems C-terminal domain-containing protein</fullName>
    </recommendedName>
</protein>
<comment type="caution">
    <text evidence="2">The sequence shown here is derived from an EMBL/GenBank/DDBJ whole genome shotgun (WGS) entry which is preliminary data.</text>
</comment>
<dbReference type="EMBL" id="BAND01000062">
    <property type="protein sequence ID" value="GAJ29460.1"/>
    <property type="molecule type" value="Genomic_DNA"/>
</dbReference>
<sequence>MAGGNKFDATASMVGYLYQCRFALFKAIQATRDAPGADISIERFDDVAFEQNGDPVELIQTKHHLAGKGSLSDASTDLWKTLRVWAERIAADPATVISSRFFLITTATAPSGSAASLLRADGRDEAGALVLLEASAATSTSATNALAYQAFNALSPTLRVGLLKVMTVLDAASDALDLQADIEAELHHAAKTQHVPALVERLEGWWFRQVIASLSVAGAPPIPVVTVDAKIEELRESFQRDALPVDFAELDVTQEILDEHDGRLFVRQLRDIEVAPKRIGWAIRDYYRAFEQRSRWARDDLLVDNELQRYERGLIEAWEPRFESACEECDGRDDALRIAAGRQIYKWAECDADFPLRSVRQRFLTHGSFHILANRLALGWHPDFRAKGGDDE</sequence>
<name>A0A023D6V5_ACIMT</name>
<evidence type="ECO:0000259" key="1">
    <source>
        <dbReference type="Pfam" id="PF20283"/>
    </source>
</evidence>
<dbReference type="AlphaFoldDB" id="A0A023D6V5"/>
<dbReference type="Proteomes" id="UP000019760">
    <property type="component" value="Unassembled WGS sequence"/>
</dbReference>
<proteinExistence type="predicted"/>
<evidence type="ECO:0000313" key="3">
    <source>
        <dbReference type="Proteomes" id="UP000019760"/>
    </source>
</evidence>
<accession>A0A023D6V5</accession>
<dbReference type="InterPro" id="IPR046913">
    <property type="entry name" value="ABC-3C_CTD7"/>
</dbReference>
<dbReference type="Pfam" id="PF20283">
    <property type="entry name" value="CTD7"/>
    <property type="match status" value="1"/>
</dbReference>
<organism evidence="2 3">
    <name type="scientific">Acidomonas methanolica NBRC 104435</name>
    <dbReference type="NCBI Taxonomy" id="1231351"/>
    <lineage>
        <taxon>Bacteria</taxon>
        <taxon>Pseudomonadati</taxon>
        <taxon>Pseudomonadota</taxon>
        <taxon>Alphaproteobacteria</taxon>
        <taxon>Acetobacterales</taxon>
        <taxon>Acetobacteraceae</taxon>
        <taxon>Acidomonas</taxon>
    </lineage>
</organism>